<accession>A0A9X9Q783</accession>
<keyword evidence="3" id="KW-1185">Reference proteome</keyword>
<sequence length="33" mass="3794">VFSGLDISWVRRHRGPSRGDSPKVPHRFIPSHL</sequence>
<feature type="non-terminal residue" evidence="2">
    <location>
        <position position="33"/>
    </location>
</feature>
<protein>
    <submittedName>
        <fullName evidence="2">Uncharacterized protein</fullName>
    </submittedName>
</protein>
<dbReference type="AlphaFoldDB" id="A0A9X9Q783"/>
<feature type="region of interest" description="Disordered" evidence="1">
    <location>
        <begin position="13"/>
        <end position="33"/>
    </location>
</feature>
<reference evidence="2 3" key="1">
    <citation type="submission" date="2018-10" db="EMBL/GenBank/DDBJ databases">
        <authorList>
            <person name="Ekblom R."/>
            <person name="Jareborg N."/>
        </authorList>
    </citation>
    <scope>NUCLEOTIDE SEQUENCE [LARGE SCALE GENOMIC DNA]</scope>
    <source>
        <tissue evidence="2">Muscle</tissue>
    </source>
</reference>
<gene>
    <name evidence="2" type="ORF">BN2614_LOCUS2</name>
</gene>
<dbReference type="Proteomes" id="UP000269945">
    <property type="component" value="Unassembled WGS sequence"/>
</dbReference>
<comment type="caution">
    <text evidence="2">The sequence shown here is derived from an EMBL/GenBank/DDBJ whole genome shotgun (WGS) entry which is preliminary data.</text>
</comment>
<dbReference type="EMBL" id="CYRY02043311">
    <property type="protein sequence ID" value="VCX37612.1"/>
    <property type="molecule type" value="Genomic_DNA"/>
</dbReference>
<feature type="non-terminal residue" evidence="2">
    <location>
        <position position="1"/>
    </location>
</feature>
<evidence type="ECO:0000313" key="3">
    <source>
        <dbReference type="Proteomes" id="UP000269945"/>
    </source>
</evidence>
<proteinExistence type="predicted"/>
<evidence type="ECO:0000313" key="2">
    <source>
        <dbReference type="EMBL" id="VCX37612.1"/>
    </source>
</evidence>
<organism evidence="2 3">
    <name type="scientific">Gulo gulo</name>
    <name type="common">Wolverine</name>
    <name type="synonym">Gluton</name>
    <dbReference type="NCBI Taxonomy" id="48420"/>
    <lineage>
        <taxon>Eukaryota</taxon>
        <taxon>Metazoa</taxon>
        <taxon>Chordata</taxon>
        <taxon>Craniata</taxon>
        <taxon>Vertebrata</taxon>
        <taxon>Euteleostomi</taxon>
        <taxon>Mammalia</taxon>
        <taxon>Eutheria</taxon>
        <taxon>Laurasiatheria</taxon>
        <taxon>Carnivora</taxon>
        <taxon>Caniformia</taxon>
        <taxon>Musteloidea</taxon>
        <taxon>Mustelidae</taxon>
        <taxon>Guloninae</taxon>
        <taxon>Gulo</taxon>
    </lineage>
</organism>
<name>A0A9X9Q783_GULGU</name>
<evidence type="ECO:0000256" key="1">
    <source>
        <dbReference type="SAM" id="MobiDB-lite"/>
    </source>
</evidence>